<feature type="domain" description="NodB homology" evidence="9">
    <location>
        <begin position="376"/>
        <end position="563"/>
    </location>
</feature>
<dbReference type="InterPro" id="IPR011330">
    <property type="entry name" value="Glyco_hydro/deAcase_b/a-brl"/>
</dbReference>
<evidence type="ECO:0000256" key="5">
    <source>
        <dbReference type="ARBA" id="ARBA00023295"/>
    </source>
</evidence>
<organism evidence="11 12">
    <name type="scientific">Cellulomonas algicola</name>
    <dbReference type="NCBI Taxonomy" id="2071633"/>
    <lineage>
        <taxon>Bacteria</taxon>
        <taxon>Bacillati</taxon>
        <taxon>Actinomycetota</taxon>
        <taxon>Actinomycetes</taxon>
        <taxon>Micrococcales</taxon>
        <taxon>Cellulomonadaceae</taxon>
        <taxon>Cellulomonas</taxon>
    </lineage>
</organism>
<dbReference type="SUPFAM" id="SSF49344">
    <property type="entry name" value="CBD9-like"/>
    <property type="match status" value="1"/>
</dbReference>
<feature type="transmembrane region" description="Helical" evidence="8">
    <location>
        <begin position="1567"/>
        <end position="1585"/>
    </location>
</feature>
<dbReference type="InterPro" id="IPR044846">
    <property type="entry name" value="GH10"/>
</dbReference>
<dbReference type="PRINTS" id="PR00134">
    <property type="entry name" value="GLHYDRLASE10"/>
</dbReference>
<dbReference type="SMART" id="SM00633">
    <property type="entry name" value="Glyco_10"/>
    <property type="match status" value="1"/>
</dbReference>
<accession>A0A401V1A1</accession>
<keyword evidence="5 7" id="KW-0326">Glycosidase</keyword>
<evidence type="ECO:0000256" key="2">
    <source>
        <dbReference type="ARBA" id="ARBA00022737"/>
    </source>
</evidence>
<comment type="similarity">
    <text evidence="1 7">Belongs to the glycosyl hydrolase 10 (cellulase F) family.</text>
</comment>
<dbReference type="Pfam" id="PF01522">
    <property type="entry name" value="Polysacc_deac_1"/>
    <property type="match status" value="1"/>
</dbReference>
<dbReference type="InterPro" id="IPR008979">
    <property type="entry name" value="Galactose-bd-like_sf"/>
</dbReference>
<dbReference type="Pfam" id="PF02018">
    <property type="entry name" value="CBM_4_9"/>
    <property type="match status" value="3"/>
</dbReference>
<dbReference type="InterPro" id="IPR001000">
    <property type="entry name" value="GH10_dom"/>
</dbReference>
<dbReference type="EMBL" id="BHYL01000183">
    <property type="protein sequence ID" value="GCD20688.1"/>
    <property type="molecule type" value="Genomic_DNA"/>
</dbReference>
<dbReference type="Pfam" id="PF00331">
    <property type="entry name" value="Glyco_hydro_10"/>
    <property type="match status" value="1"/>
</dbReference>
<evidence type="ECO:0000313" key="12">
    <source>
        <dbReference type="Proteomes" id="UP000288246"/>
    </source>
</evidence>
<evidence type="ECO:0000256" key="1">
    <source>
        <dbReference type="ARBA" id="ARBA00007495"/>
    </source>
</evidence>
<comment type="catalytic activity">
    <reaction evidence="7">
        <text>Endohydrolysis of (1-&gt;4)-beta-D-xylosidic linkages in xylans.</text>
        <dbReference type="EC" id="3.2.1.8"/>
    </reaction>
</comment>
<keyword evidence="4 7" id="KW-0119">Carbohydrate metabolism</keyword>
<dbReference type="InterPro" id="IPR002509">
    <property type="entry name" value="NODB_dom"/>
</dbReference>
<dbReference type="GO" id="GO:0030246">
    <property type="term" value="F:carbohydrate binding"/>
    <property type="evidence" value="ECO:0007669"/>
    <property type="project" value="InterPro"/>
</dbReference>
<evidence type="ECO:0000256" key="7">
    <source>
        <dbReference type="RuleBase" id="RU361174"/>
    </source>
</evidence>
<evidence type="ECO:0000256" key="8">
    <source>
        <dbReference type="SAM" id="Phobius"/>
    </source>
</evidence>
<dbReference type="Gene3D" id="3.20.20.370">
    <property type="entry name" value="Glycoside hydrolase/deacetylase"/>
    <property type="match status" value="1"/>
</dbReference>
<keyword evidence="2" id="KW-0677">Repeat</keyword>
<keyword evidence="8" id="KW-0472">Membrane</keyword>
<dbReference type="InterPro" id="IPR017853">
    <property type="entry name" value="GH"/>
</dbReference>
<dbReference type="GO" id="GO:0016810">
    <property type="term" value="F:hydrolase activity, acting on carbon-nitrogen (but not peptide) bonds"/>
    <property type="evidence" value="ECO:0007669"/>
    <property type="project" value="InterPro"/>
</dbReference>
<dbReference type="PROSITE" id="PS51760">
    <property type="entry name" value="GH10_2"/>
    <property type="match status" value="1"/>
</dbReference>
<evidence type="ECO:0000256" key="3">
    <source>
        <dbReference type="ARBA" id="ARBA00022801"/>
    </source>
</evidence>
<dbReference type="SUPFAM" id="SSF88713">
    <property type="entry name" value="Glycoside hydrolase/deacetylase"/>
    <property type="match status" value="1"/>
</dbReference>
<protein>
    <recommendedName>
        <fullName evidence="7">Beta-xylanase</fullName>
        <ecNumber evidence="7">3.2.1.8</ecNumber>
    </recommendedName>
</protein>
<sequence length="1595" mass="165064">MRRPRGFETIGIGIVAVGVIAAPIVGILPTATTAAAASPTVVSSTTFEDGTTGIWQQSGNPTLSVVDVDGGKVLQVANRAADYEGVQTAPGALADLVPGAEYTISMRARLADGTTGGPAGVRFVMKPAYTWIGSTTMTADAWTTVAGTYTVPATGTAPSDLQLYLGTGDLTGAYTYLVDDLVITGPPAAGGPSVVLTSTFESAGHGWTARGSGSTTVATTTTQAHGGTSSLLVTGRTAGWNGAQHDVSSLLTTGTYDVEAWVRLADGEAGPAQLNLGMQTPGAANEYPWVGGRVAVTAGEWTKLSGTYTVDPATPPTNLYVESDSATASFLVDDVVITGQASTGPGEVPDVPPGGALNPTTTPVATAAAGSAPGVKRAALTFDDGPNGAATTELLDFLAAKDVPATFCVIGQNVTTGDGASVLRRIVSDGHTLCNHSTDYSAMDGLTQAQAAQKMAQNLTTIRTALGDANAQVPFFRAPNGAWGQTPAAAVSLGMQPLAVTNLINDWDATVQSDVEALKANLRAAMKDGEIVLVHDGGGNRANSVAALKAVVQERLDAGWEFTLPSVTLAPSQPVGSTVIDADFEDGMDGWFVRETGSGTPTATVTTTAAHGGAQAALVANRSSQGHGLAFDVDGVLVPGTLYELSAWVRFAAGQPADDVWLTVRHDDGGTQKFTTLAQVSGQSNSQWVELTASIRLPEGSDLLYLETDYNNGNTSDFLVDDIVVTVASPLSIEEGLTPIKDTLDFPFGAAIQARDTVDPYGRLLTKHFDQITPENFMKPEAWYDANDPTHTFVTTNSEADALMTYAAEHDLKVYGHVLVWHSQTPDWFFQDGSGRWLTDSPADQAVLKARLRTHIDNVAQYLSDKYGKFGSATNPLYAFDVVNEVVSDGSGTPGGMRTSRWFQVLGEEFVDLSFEYANDAFNGTYAAPGQSHPVTLFINDYNTEQAGKQQRYHDLIARMIDRGVEFDGIGHQFHVSLATPVSTLAGALDRMADLGKVQAITEFDVTTGTPVTEAKLVDQGYYYQDAFDAFRAFHAETDQVFSATVWGLVDGRSWRNDSGAPLVFDDQVKAKPAYHGIVDASTLPAPMRAANVFQGTVPLDDDATSAPDWDRLPLLPMDESAAFQLRWEADHLTAFVVVPDATPAASDGLTFSLDGETYAFGRDGAGDVDGVATELGDGWAAVVHLPLDAAAVGDQLAFDVTATDGSTTVGWNKLGATGTLTLVEPLSYLEVAPASSAPTVDGEEDAVWADAASVSTTKVVGAGSDAAGAVADVRTLWKDDTLYVLATVTDAVVNTAGSDPWTQDSVEIFVDPGNAKNGSYRYDDTQLRISADNVVSVGTGDEAYQKANLTSATRRTASGYVVEAAIGLHDQGGAGTFHGLDFQVNDATADGARTSIHTWAEPTGTGYQTTERWGVGRLVEAAGEEPEPSAPTVVLGAGKVARGGTVPVALSGFTPGTVVDVVLGAESLVGQVQGGARLMAARAVGSTGPLGLVVGSFTVDASGGASGSVRIPATTAVGRYGIAAAVDDQVLAATVVDVVAAAPGGGASGGTGGSGGGSLATTGAQVAGLVLLALALLGAGTAMVRSRRRGTHVA</sequence>
<dbReference type="EC" id="3.2.1.8" evidence="7"/>
<keyword evidence="8" id="KW-1133">Transmembrane helix</keyword>
<keyword evidence="12" id="KW-1185">Reference proteome</keyword>
<comment type="caution">
    <text evidence="11">The sequence shown here is derived from an EMBL/GenBank/DDBJ whole genome shotgun (WGS) entry which is preliminary data.</text>
</comment>
<dbReference type="PANTHER" id="PTHR31490">
    <property type="entry name" value="GLYCOSYL HYDROLASE"/>
    <property type="match status" value="1"/>
</dbReference>
<dbReference type="Proteomes" id="UP000288246">
    <property type="component" value="Unassembled WGS sequence"/>
</dbReference>
<dbReference type="PROSITE" id="PS51677">
    <property type="entry name" value="NODB"/>
    <property type="match status" value="1"/>
</dbReference>
<dbReference type="GO" id="GO:0045493">
    <property type="term" value="P:xylan catabolic process"/>
    <property type="evidence" value="ECO:0007669"/>
    <property type="project" value="UniProtKB-KW"/>
</dbReference>
<dbReference type="RefSeq" id="WP_124343193.1">
    <property type="nucleotide sequence ID" value="NZ_BHYL01000183.1"/>
</dbReference>
<dbReference type="SUPFAM" id="SSF49785">
    <property type="entry name" value="Galactose-binding domain-like"/>
    <property type="match status" value="3"/>
</dbReference>
<gene>
    <name evidence="11" type="ORF">CTKZ_22500</name>
</gene>
<keyword evidence="6 7" id="KW-0624">Polysaccharide degradation</keyword>
<feature type="transmembrane region" description="Helical" evidence="8">
    <location>
        <begin position="7"/>
        <end position="28"/>
    </location>
</feature>
<dbReference type="OrthoDB" id="9815836at2"/>
<reference evidence="11 12" key="1">
    <citation type="submission" date="2018-11" db="EMBL/GenBank/DDBJ databases">
        <title>Draft genome sequence of Cellulomonas takizawaensis strain TKZ-21.</title>
        <authorList>
            <person name="Yamamura H."/>
            <person name="Hayashi T."/>
            <person name="Hamada M."/>
            <person name="Serisawa Y."/>
            <person name="Matsuyama K."/>
            <person name="Nakagawa Y."/>
            <person name="Otoguro M."/>
            <person name="Yanagida F."/>
            <person name="Hayakawa M."/>
        </authorList>
    </citation>
    <scope>NUCLEOTIDE SEQUENCE [LARGE SCALE GENOMIC DNA]</scope>
    <source>
        <strain evidence="11 12">TKZ-21</strain>
    </source>
</reference>
<dbReference type="Pfam" id="PF06452">
    <property type="entry name" value="CBM9_1"/>
    <property type="match status" value="1"/>
</dbReference>
<dbReference type="InterPro" id="IPR010502">
    <property type="entry name" value="Carb-bd_dom_fam9"/>
</dbReference>
<evidence type="ECO:0000256" key="6">
    <source>
        <dbReference type="ARBA" id="ARBA00023326"/>
    </source>
</evidence>
<dbReference type="Gene3D" id="2.60.40.1190">
    <property type="match status" value="1"/>
</dbReference>
<evidence type="ECO:0000259" key="9">
    <source>
        <dbReference type="PROSITE" id="PS51677"/>
    </source>
</evidence>
<keyword evidence="3 7" id="KW-0378">Hydrolase</keyword>
<proteinExistence type="inferred from homology"/>
<evidence type="ECO:0000256" key="4">
    <source>
        <dbReference type="ARBA" id="ARBA00023277"/>
    </source>
</evidence>
<dbReference type="GO" id="GO:0031176">
    <property type="term" value="F:endo-1,4-beta-xylanase activity"/>
    <property type="evidence" value="ECO:0007669"/>
    <property type="project" value="UniProtKB-EC"/>
</dbReference>
<evidence type="ECO:0000259" key="10">
    <source>
        <dbReference type="PROSITE" id="PS51760"/>
    </source>
</evidence>
<dbReference type="Gene3D" id="3.20.20.80">
    <property type="entry name" value="Glycosidases"/>
    <property type="match status" value="1"/>
</dbReference>
<dbReference type="Gene3D" id="2.60.120.260">
    <property type="entry name" value="Galactose-binding domain-like"/>
    <property type="match status" value="3"/>
</dbReference>
<dbReference type="InterPro" id="IPR003305">
    <property type="entry name" value="CenC_carb-bd"/>
</dbReference>
<feature type="domain" description="GH10" evidence="10">
    <location>
        <begin position="734"/>
        <end position="1081"/>
    </location>
</feature>
<evidence type="ECO:0000313" key="11">
    <source>
        <dbReference type="EMBL" id="GCD20688.1"/>
    </source>
</evidence>
<dbReference type="CDD" id="cd10917">
    <property type="entry name" value="CE4_NodB_like_6s_7s"/>
    <property type="match status" value="1"/>
</dbReference>
<dbReference type="SUPFAM" id="SSF51445">
    <property type="entry name" value="(Trans)glycosidases"/>
    <property type="match status" value="1"/>
</dbReference>
<name>A0A401V1A1_9CELL</name>
<keyword evidence="8" id="KW-0812">Transmembrane</keyword>
<dbReference type="PANTHER" id="PTHR31490:SF90">
    <property type="entry name" value="ENDO-1,4-BETA-XYLANASE A"/>
    <property type="match status" value="1"/>
</dbReference>
<dbReference type="CDD" id="cd00005">
    <property type="entry name" value="CBM9_like_1"/>
    <property type="match status" value="1"/>
</dbReference>